<keyword evidence="3" id="KW-1185">Reference proteome</keyword>
<name>X6MM81_RETFI</name>
<dbReference type="Proteomes" id="UP000023152">
    <property type="component" value="Unassembled WGS sequence"/>
</dbReference>
<feature type="compositionally biased region" description="Polar residues" evidence="1">
    <location>
        <begin position="38"/>
        <end position="50"/>
    </location>
</feature>
<organism evidence="2 3">
    <name type="scientific">Reticulomyxa filosa</name>
    <dbReference type="NCBI Taxonomy" id="46433"/>
    <lineage>
        <taxon>Eukaryota</taxon>
        <taxon>Sar</taxon>
        <taxon>Rhizaria</taxon>
        <taxon>Retaria</taxon>
        <taxon>Foraminifera</taxon>
        <taxon>Monothalamids</taxon>
        <taxon>Reticulomyxidae</taxon>
        <taxon>Reticulomyxa</taxon>
    </lineage>
</organism>
<accession>X6MM81</accession>
<evidence type="ECO:0000256" key="1">
    <source>
        <dbReference type="SAM" id="MobiDB-lite"/>
    </source>
</evidence>
<dbReference type="EMBL" id="ASPP01020169">
    <property type="protein sequence ID" value="ETO14195.1"/>
    <property type="molecule type" value="Genomic_DNA"/>
</dbReference>
<sequence>MPRSKSAYKPKEEKALNKDNSVNEKPRKLGKKKDFKTRINNEATNKQSVQPKEIKEKKSFKNRSNGEQLNKVSQLNKYHSISMSSQNMRRSYIKFNCVSCLYDNVSARRCKVCQWITK</sequence>
<feature type="region of interest" description="Disordered" evidence="1">
    <location>
        <begin position="1"/>
        <end position="71"/>
    </location>
</feature>
<comment type="caution">
    <text evidence="2">The sequence shown here is derived from an EMBL/GenBank/DDBJ whole genome shotgun (WGS) entry which is preliminary data.</text>
</comment>
<feature type="compositionally biased region" description="Polar residues" evidence="1">
    <location>
        <begin position="62"/>
        <end position="71"/>
    </location>
</feature>
<proteinExistence type="predicted"/>
<protein>
    <submittedName>
        <fullName evidence="2">Uncharacterized protein</fullName>
    </submittedName>
</protein>
<gene>
    <name evidence="2" type="ORF">RFI_23174</name>
</gene>
<feature type="compositionally biased region" description="Basic and acidic residues" evidence="1">
    <location>
        <begin position="9"/>
        <end position="27"/>
    </location>
</feature>
<reference evidence="2 3" key="1">
    <citation type="journal article" date="2013" name="Curr. Biol.">
        <title>The Genome of the Foraminiferan Reticulomyxa filosa.</title>
        <authorList>
            <person name="Glockner G."/>
            <person name="Hulsmann N."/>
            <person name="Schleicher M."/>
            <person name="Noegel A.A."/>
            <person name="Eichinger L."/>
            <person name="Gallinger C."/>
            <person name="Pawlowski J."/>
            <person name="Sierra R."/>
            <person name="Euteneuer U."/>
            <person name="Pillet L."/>
            <person name="Moustafa A."/>
            <person name="Platzer M."/>
            <person name="Groth M."/>
            <person name="Szafranski K."/>
            <person name="Schliwa M."/>
        </authorList>
    </citation>
    <scope>NUCLEOTIDE SEQUENCE [LARGE SCALE GENOMIC DNA]</scope>
</reference>
<evidence type="ECO:0000313" key="3">
    <source>
        <dbReference type="Proteomes" id="UP000023152"/>
    </source>
</evidence>
<dbReference type="AlphaFoldDB" id="X6MM81"/>
<evidence type="ECO:0000313" key="2">
    <source>
        <dbReference type="EMBL" id="ETO14195.1"/>
    </source>
</evidence>